<proteinExistence type="predicted"/>
<gene>
    <name evidence="1" type="ORF">TAT_000355800</name>
    <name evidence="2" type="ORF">TAV_000355700</name>
</gene>
<organism evidence="2">
    <name type="scientific">Theileria annulata</name>
    <dbReference type="NCBI Taxonomy" id="5874"/>
    <lineage>
        <taxon>Eukaryota</taxon>
        <taxon>Sar</taxon>
        <taxon>Alveolata</taxon>
        <taxon>Apicomplexa</taxon>
        <taxon>Aconoidasida</taxon>
        <taxon>Piroplasmida</taxon>
        <taxon>Theileriidae</taxon>
        <taxon>Theileria</taxon>
    </lineage>
</organism>
<protein>
    <submittedName>
        <fullName evidence="2">Uncharacterized protein</fullName>
    </submittedName>
</protein>
<reference evidence="2" key="1">
    <citation type="submission" date="2018-07" db="EMBL/GenBank/DDBJ databases">
        <authorList>
            <person name="Quirk P.G."/>
            <person name="Krulwich T.A."/>
        </authorList>
    </citation>
    <scope>NUCLEOTIDE SEQUENCE</scope>
    <source>
        <strain evidence="2">Anand</strain>
    </source>
</reference>
<name>A0A3B0MYT8_THEAN</name>
<evidence type="ECO:0000313" key="1">
    <source>
        <dbReference type="EMBL" id="SVP94640.1"/>
    </source>
</evidence>
<evidence type="ECO:0000313" key="2">
    <source>
        <dbReference type="EMBL" id="SVP95397.1"/>
    </source>
</evidence>
<dbReference type="AlphaFoldDB" id="A0A3B0MYT8"/>
<dbReference type="EMBL" id="UIVS01000004">
    <property type="protein sequence ID" value="SVP95397.1"/>
    <property type="molecule type" value="Genomic_DNA"/>
</dbReference>
<accession>A0A3B0MYT8</accession>
<dbReference type="VEuPathDB" id="PiroplasmaDB:TA10780"/>
<sequence length="187" mass="21869">MSISLFTSFRRSLNYRLGRLYNSFYYAQSNNKYVMLFAFPAFIWYVRYRADTKLGYRLYISPTAGGPLDYLELSDIPADKKDDSKNESFLTSSYEFLLDKYNWFSKKVLKSGPPIKHWKNGNKVYLSDDLTVKELKKLIYGDSDSSKDVLVGCKGRVMKDEDNLALATRAFCKRDPRLVLWREPQQL</sequence>
<dbReference type="EMBL" id="UIVT01000004">
    <property type="protein sequence ID" value="SVP94640.1"/>
    <property type="molecule type" value="Genomic_DNA"/>
</dbReference>